<dbReference type="PANTHER" id="PTHR45724">
    <property type="entry name" value="AQUAPORIN NIP2-1"/>
    <property type="match status" value="1"/>
</dbReference>
<dbReference type="SUPFAM" id="SSF81338">
    <property type="entry name" value="Aquaporin-like"/>
    <property type="match status" value="1"/>
</dbReference>
<feature type="transmembrane region" description="Helical" evidence="7">
    <location>
        <begin position="143"/>
        <end position="161"/>
    </location>
</feature>
<organism evidence="8 9">
    <name type="scientific">Microcella daejeonensis</name>
    <dbReference type="NCBI Taxonomy" id="2994971"/>
    <lineage>
        <taxon>Bacteria</taxon>
        <taxon>Bacillati</taxon>
        <taxon>Actinomycetota</taxon>
        <taxon>Actinomycetes</taxon>
        <taxon>Micrococcales</taxon>
        <taxon>Microbacteriaceae</taxon>
        <taxon>Microcella</taxon>
    </lineage>
</organism>
<dbReference type="Pfam" id="PF00230">
    <property type="entry name" value="MIP"/>
    <property type="match status" value="1"/>
</dbReference>
<comment type="subcellular location">
    <subcellularLocation>
        <location evidence="1">Membrane</location>
        <topology evidence="1">Multi-pass membrane protein</topology>
    </subcellularLocation>
</comment>
<keyword evidence="2 6" id="KW-0813">Transport</keyword>
<dbReference type="PANTHER" id="PTHR45724:SF13">
    <property type="entry name" value="AQUAPORIN NIP1-1-RELATED"/>
    <property type="match status" value="1"/>
</dbReference>
<proteinExistence type="inferred from homology"/>
<evidence type="ECO:0000313" key="8">
    <source>
        <dbReference type="EMBL" id="WAB81967.1"/>
    </source>
</evidence>
<dbReference type="RefSeq" id="WP_267781776.1">
    <property type="nucleotide sequence ID" value="NZ_CP113089.1"/>
</dbReference>
<dbReference type="PRINTS" id="PR00783">
    <property type="entry name" value="MINTRINSICP"/>
</dbReference>
<feature type="transmembrane region" description="Helical" evidence="7">
    <location>
        <begin position="26"/>
        <end position="46"/>
    </location>
</feature>
<feature type="transmembrane region" description="Helical" evidence="7">
    <location>
        <begin position="214"/>
        <end position="234"/>
    </location>
</feature>
<evidence type="ECO:0000256" key="2">
    <source>
        <dbReference type="ARBA" id="ARBA00022448"/>
    </source>
</evidence>
<dbReference type="Proteomes" id="UP001164706">
    <property type="component" value="Chromosome"/>
</dbReference>
<dbReference type="AlphaFoldDB" id="A0A9E8SBW3"/>
<dbReference type="GO" id="GO:0016020">
    <property type="term" value="C:membrane"/>
    <property type="evidence" value="ECO:0007669"/>
    <property type="project" value="UniProtKB-SubCell"/>
</dbReference>
<accession>A0A9E8SBW3</accession>
<feature type="transmembrane region" description="Helical" evidence="7">
    <location>
        <begin position="58"/>
        <end position="82"/>
    </location>
</feature>
<keyword evidence="5 7" id="KW-0472">Membrane</keyword>
<dbReference type="GO" id="GO:0015267">
    <property type="term" value="F:channel activity"/>
    <property type="evidence" value="ECO:0007669"/>
    <property type="project" value="InterPro"/>
</dbReference>
<comment type="similarity">
    <text evidence="6">Belongs to the MIP/aquaporin (TC 1.A.8) family.</text>
</comment>
<evidence type="ECO:0000256" key="4">
    <source>
        <dbReference type="ARBA" id="ARBA00022989"/>
    </source>
</evidence>
<keyword evidence="3 6" id="KW-0812">Transmembrane</keyword>
<evidence type="ECO:0000256" key="3">
    <source>
        <dbReference type="ARBA" id="ARBA00022692"/>
    </source>
</evidence>
<feature type="transmembrane region" description="Helical" evidence="7">
    <location>
        <begin position="173"/>
        <end position="194"/>
    </location>
</feature>
<dbReference type="EMBL" id="CP113089">
    <property type="protein sequence ID" value="WAB81967.1"/>
    <property type="molecule type" value="Genomic_DNA"/>
</dbReference>
<gene>
    <name evidence="8" type="ORF">OVN18_02815</name>
</gene>
<evidence type="ECO:0000256" key="6">
    <source>
        <dbReference type="RuleBase" id="RU000477"/>
    </source>
</evidence>
<dbReference type="KEGG" id="mdb:OVN18_02815"/>
<keyword evidence="9" id="KW-1185">Reference proteome</keyword>
<protein>
    <submittedName>
        <fullName evidence="8">Aquaporin</fullName>
    </submittedName>
</protein>
<dbReference type="InterPro" id="IPR034294">
    <property type="entry name" value="Aquaporin_transptr"/>
</dbReference>
<evidence type="ECO:0000256" key="5">
    <source>
        <dbReference type="ARBA" id="ARBA00023136"/>
    </source>
</evidence>
<keyword evidence="4 7" id="KW-1133">Transmembrane helix</keyword>
<dbReference type="InterPro" id="IPR000425">
    <property type="entry name" value="MIP"/>
</dbReference>
<evidence type="ECO:0000256" key="7">
    <source>
        <dbReference type="SAM" id="Phobius"/>
    </source>
</evidence>
<name>A0A9E8SBW3_9MICO</name>
<dbReference type="Gene3D" id="1.20.1080.10">
    <property type="entry name" value="Glycerol uptake facilitator protein"/>
    <property type="match status" value="2"/>
</dbReference>
<sequence length="246" mass="24597">MLEKTPAAVTAPGSAAPAPPALRRRLLAELLGSAGLAMAVIGSGIMATRLTDEPGLQLLINALVTAMALPVLIACLAPIGGAHLNPAVSLVMALRRELPPREALAYAGAQVLGCLSGAVVAHLQFGLPAGQVATTARLSGPTLLAEVIATAGLVAVILLLIAARRPLVIAPAVGAYIGAAYFVTSSTSFANPAITIGRMASDTYAGIAPLDGLGFIGAQLVGALLGMLVVRLLVGRPAARSADSQP</sequence>
<feature type="transmembrane region" description="Helical" evidence="7">
    <location>
        <begin position="103"/>
        <end position="123"/>
    </location>
</feature>
<dbReference type="InterPro" id="IPR023271">
    <property type="entry name" value="Aquaporin-like"/>
</dbReference>
<evidence type="ECO:0000313" key="9">
    <source>
        <dbReference type="Proteomes" id="UP001164706"/>
    </source>
</evidence>
<reference evidence="8" key="1">
    <citation type="submission" date="2022-11" db="EMBL/GenBank/DDBJ databases">
        <title>Description of Microcella daejonensis nov. sp, isolated from riverside soil.</title>
        <authorList>
            <person name="Molina K.M."/>
            <person name="Kim S.B."/>
        </authorList>
    </citation>
    <scope>NUCLEOTIDE SEQUENCE</scope>
    <source>
        <strain evidence="8">MMS21-STM12</strain>
    </source>
</reference>
<evidence type="ECO:0000256" key="1">
    <source>
        <dbReference type="ARBA" id="ARBA00004141"/>
    </source>
</evidence>